<dbReference type="Proteomes" id="UP000077255">
    <property type="component" value="Chromosome"/>
</dbReference>
<dbReference type="PATRIC" id="fig|445710.3.peg.2165"/>
<keyword evidence="5" id="KW-1185">Reference proteome</keyword>
<dbReference type="InterPro" id="IPR050595">
    <property type="entry name" value="Bact_response_regulator"/>
</dbReference>
<dbReference type="EMBL" id="CP014841">
    <property type="protein sequence ID" value="AND69621.1"/>
    <property type="molecule type" value="Genomic_DNA"/>
</dbReference>
<protein>
    <submittedName>
        <fullName evidence="4">Chemotaxis protein CheY</fullName>
    </submittedName>
</protein>
<dbReference type="AlphaFoldDB" id="A0A160N1B3"/>
<dbReference type="GO" id="GO:0000160">
    <property type="term" value="P:phosphorelay signal transduction system"/>
    <property type="evidence" value="ECO:0007669"/>
    <property type="project" value="InterPro"/>
</dbReference>
<gene>
    <name evidence="4" type="ORF">ATSB10_21670</name>
</gene>
<dbReference type="Gene3D" id="3.40.50.2300">
    <property type="match status" value="1"/>
</dbReference>
<dbReference type="OrthoDB" id="9800897at2"/>
<proteinExistence type="predicted"/>
<feature type="modified residue" description="4-aspartylphosphate" evidence="2">
    <location>
        <position position="52"/>
    </location>
</feature>
<accession>A0A160N1B3</accession>
<dbReference type="Pfam" id="PF00072">
    <property type="entry name" value="Response_reg"/>
    <property type="match status" value="1"/>
</dbReference>
<evidence type="ECO:0000313" key="4">
    <source>
        <dbReference type="EMBL" id="AND69621.1"/>
    </source>
</evidence>
<keyword evidence="1 2" id="KW-0597">Phosphoprotein</keyword>
<evidence type="ECO:0000256" key="2">
    <source>
        <dbReference type="PROSITE-ProRule" id="PRU00169"/>
    </source>
</evidence>
<dbReference type="InterPro" id="IPR011006">
    <property type="entry name" value="CheY-like_superfamily"/>
</dbReference>
<dbReference type="InterPro" id="IPR001789">
    <property type="entry name" value="Sig_transdc_resp-reg_receiver"/>
</dbReference>
<feature type="domain" description="Response regulatory" evidence="3">
    <location>
        <begin position="3"/>
        <end position="119"/>
    </location>
</feature>
<reference evidence="4 5" key="1">
    <citation type="submission" date="2016-02" db="EMBL/GenBank/DDBJ databases">
        <title>Complete genome sequencing and analysis of ATSB10, Dyella thiooxydans isolated from rhizosphere soil of sunflower (Helianthus annuus L.).</title>
        <authorList>
            <person name="Lee Y."/>
            <person name="Hwangbo K."/>
            <person name="Chung H."/>
            <person name="Yoo J."/>
            <person name="Kim K.Y."/>
            <person name="Sa T.M."/>
            <person name="Um Y."/>
            <person name="Madhaiyan M."/>
        </authorList>
    </citation>
    <scope>NUCLEOTIDE SEQUENCE [LARGE SCALE GENOMIC DNA]</scope>
    <source>
        <strain evidence="4 5">ATSB10</strain>
    </source>
</reference>
<dbReference type="SUPFAM" id="SSF52172">
    <property type="entry name" value="CheY-like"/>
    <property type="match status" value="1"/>
</dbReference>
<dbReference type="KEGG" id="dtx:ATSB10_21670"/>
<evidence type="ECO:0000256" key="1">
    <source>
        <dbReference type="ARBA" id="ARBA00022553"/>
    </source>
</evidence>
<dbReference type="PROSITE" id="PS50110">
    <property type="entry name" value="RESPONSE_REGULATORY"/>
    <property type="match status" value="1"/>
</dbReference>
<organism evidence="4 5">
    <name type="scientific">Dyella thiooxydans</name>
    <dbReference type="NCBI Taxonomy" id="445710"/>
    <lineage>
        <taxon>Bacteria</taxon>
        <taxon>Pseudomonadati</taxon>
        <taxon>Pseudomonadota</taxon>
        <taxon>Gammaproteobacteria</taxon>
        <taxon>Lysobacterales</taxon>
        <taxon>Rhodanobacteraceae</taxon>
        <taxon>Dyella</taxon>
    </lineage>
</organism>
<evidence type="ECO:0000313" key="5">
    <source>
        <dbReference type="Proteomes" id="UP000077255"/>
    </source>
</evidence>
<dbReference type="PANTHER" id="PTHR44591:SF20">
    <property type="entry name" value="PROTEIN PILH"/>
    <property type="match status" value="1"/>
</dbReference>
<evidence type="ECO:0000259" key="3">
    <source>
        <dbReference type="PROSITE" id="PS50110"/>
    </source>
</evidence>
<dbReference type="SMART" id="SM00448">
    <property type="entry name" value="REC"/>
    <property type="match status" value="1"/>
</dbReference>
<dbReference type="PANTHER" id="PTHR44591">
    <property type="entry name" value="STRESS RESPONSE REGULATOR PROTEIN 1"/>
    <property type="match status" value="1"/>
</dbReference>
<dbReference type="STRING" id="445710.ATSB10_21670"/>
<dbReference type="RefSeq" id="WP_017462746.1">
    <property type="nucleotide sequence ID" value="NZ_CP014841.1"/>
</dbReference>
<sequence>MAKILIIDDSPTDVRVFTTLLEGAGHAVSAVSTAEEGIERVRGDMPDLVIMDVIMPGMNGFQATRTLTRDPATSNIPIVMITTKSMETDRVWGLRQGARAFITKPVKEKELLACINDLLPSAA</sequence>
<name>A0A160N1B3_9GAMM</name>